<keyword evidence="2" id="KW-1185">Reference proteome</keyword>
<dbReference type="EMBL" id="CAJVPT010000931">
    <property type="protein sequence ID" value="CAG8453293.1"/>
    <property type="molecule type" value="Genomic_DNA"/>
</dbReference>
<organism evidence="1 2">
    <name type="scientific">Acaulospora colombiana</name>
    <dbReference type="NCBI Taxonomy" id="27376"/>
    <lineage>
        <taxon>Eukaryota</taxon>
        <taxon>Fungi</taxon>
        <taxon>Fungi incertae sedis</taxon>
        <taxon>Mucoromycota</taxon>
        <taxon>Glomeromycotina</taxon>
        <taxon>Glomeromycetes</taxon>
        <taxon>Diversisporales</taxon>
        <taxon>Acaulosporaceae</taxon>
        <taxon>Acaulospora</taxon>
    </lineage>
</organism>
<protein>
    <submittedName>
        <fullName evidence="1">15728_t:CDS:1</fullName>
    </submittedName>
</protein>
<evidence type="ECO:0000313" key="2">
    <source>
        <dbReference type="Proteomes" id="UP000789525"/>
    </source>
</evidence>
<proteinExistence type="predicted"/>
<dbReference type="Proteomes" id="UP000789525">
    <property type="component" value="Unassembled WGS sequence"/>
</dbReference>
<name>A0ACA9K5A0_9GLOM</name>
<evidence type="ECO:0000313" key="1">
    <source>
        <dbReference type="EMBL" id="CAG8453293.1"/>
    </source>
</evidence>
<sequence>MKGVEYVAVEPLSPALFVIQKRNRTAYNEAYNLEDYYIHGGNIYQAPDLRSILENRLVNNLHYLHTAFNRHHQNVVWNPSTGYTLKTVDPSTGSGITGRFAADHMPDNVFNRIFNIANFKYYHQEYLAINAPPEEVPLSRREDSLPEKLEKKSKEQPFLVREDSLVEKFSLKMSINEKGKPATVKPNEGNQTIVVVHVLYCMVLKSLSPAEGCERKKKLRKTRTSKKRRK</sequence>
<reference evidence="1" key="1">
    <citation type="submission" date="2021-06" db="EMBL/GenBank/DDBJ databases">
        <authorList>
            <person name="Kallberg Y."/>
            <person name="Tangrot J."/>
            <person name="Rosling A."/>
        </authorList>
    </citation>
    <scope>NUCLEOTIDE SEQUENCE</scope>
    <source>
        <strain evidence="1">CL356</strain>
    </source>
</reference>
<accession>A0ACA9K5A0</accession>
<comment type="caution">
    <text evidence="1">The sequence shown here is derived from an EMBL/GenBank/DDBJ whole genome shotgun (WGS) entry which is preliminary data.</text>
</comment>
<gene>
    <name evidence="1" type="ORF">ACOLOM_LOCUS851</name>
</gene>